<feature type="region of interest" description="Disordered" evidence="1">
    <location>
        <begin position="1"/>
        <end position="133"/>
    </location>
</feature>
<feature type="compositionally biased region" description="Polar residues" evidence="1">
    <location>
        <begin position="120"/>
        <end position="133"/>
    </location>
</feature>
<accession>A0A0C3FPZ5</accession>
<feature type="compositionally biased region" description="Polar residues" evidence="1">
    <location>
        <begin position="89"/>
        <end position="102"/>
    </location>
</feature>
<reference evidence="3" key="2">
    <citation type="submission" date="2015-01" db="EMBL/GenBank/DDBJ databases">
        <title>Evolutionary Origins and Diversification of the Mycorrhizal Mutualists.</title>
        <authorList>
            <consortium name="DOE Joint Genome Institute"/>
            <consortium name="Mycorrhizal Genomics Consortium"/>
            <person name="Kohler A."/>
            <person name="Kuo A."/>
            <person name="Nagy L.G."/>
            <person name="Floudas D."/>
            <person name="Copeland A."/>
            <person name="Barry K.W."/>
            <person name="Cichocki N."/>
            <person name="Veneault-Fourrey C."/>
            <person name="LaButti K."/>
            <person name="Lindquist E.A."/>
            <person name="Lipzen A."/>
            <person name="Lundell T."/>
            <person name="Morin E."/>
            <person name="Murat C."/>
            <person name="Riley R."/>
            <person name="Ohm R."/>
            <person name="Sun H."/>
            <person name="Tunlid A."/>
            <person name="Henrissat B."/>
            <person name="Grigoriev I.V."/>
            <person name="Hibbett D.S."/>
            <person name="Martin F."/>
        </authorList>
    </citation>
    <scope>NUCLEOTIDE SEQUENCE [LARGE SCALE GENOMIC DNA]</scope>
    <source>
        <strain evidence="3">F 1598</strain>
    </source>
</reference>
<feature type="compositionally biased region" description="Basic residues" evidence="1">
    <location>
        <begin position="19"/>
        <end position="30"/>
    </location>
</feature>
<evidence type="ECO:0000256" key="1">
    <source>
        <dbReference type="SAM" id="MobiDB-lite"/>
    </source>
</evidence>
<dbReference type="OrthoDB" id="3259181at2759"/>
<sequence length="310" mass="34691">MRALALAAAGSSDDDERPHPKRKSSRKRKPTIIDSSNSFDPLEVEISSDADDDDFVAEESGTESSKAETDGSDIQELTNAEKRKDRSDSLGSPTARTAPSGSKKSRVTVEEVEDEEDIGPSQSTLTPPVASSSSTTQIPKVWLFGPNLLLLTGLIGHLKVHFPTMHRLYLVLKDCKEPPTDDEIAIAAGCKVLDPTLAADYLLQLKKASTNLMNVFKQKSKRATDEEWSQDEFEKLLAEWMVVCDQPFDEVDEPSFRHLLEYTHFRSSLNIPHRHAMKRRIMKMGEDTVEGIKKMIQASRHIACKRMMCF</sequence>
<name>A0A0C3FPZ5_PILCF</name>
<dbReference type="Proteomes" id="UP000054166">
    <property type="component" value="Unassembled WGS sequence"/>
</dbReference>
<evidence type="ECO:0000313" key="2">
    <source>
        <dbReference type="EMBL" id="KIM81251.1"/>
    </source>
</evidence>
<dbReference type="STRING" id="765440.A0A0C3FPZ5"/>
<evidence type="ECO:0000313" key="3">
    <source>
        <dbReference type="Proteomes" id="UP000054166"/>
    </source>
</evidence>
<organism evidence="2 3">
    <name type="scientific">Piloderma croceum (strain F 1598)</name>
    <dbReference type="NCBI Taxonomy" id="765440"/>
    <lineage>
        <taxon>Eukaryota</taxon>
        <taxon>Fungi</taxon>
        <taxon>Dikarya</taxon>
        <taxon>Basidiomycota</taxon>
        <taxon>Agaricomycotina</taxon>
        <taxon>Agaricomycetes</taxon>
        <taxon>Agaricomycetidae</taxon>
        <taxon>Atheliales</taxon>
        <taxon>Atheliaceae</taxon>
        <taxon>Piloderma</taxon>
    </lineage>
</organism>
<dbReference type="HOGENOM" id="CLU_897451_0_0_1"/>
<gene>
    <name evidence="2" type="ORF">PILCRDRAFT_72222</name>
</gene>
<feature type="compositionally biased region" description="Acidic residues" evidence="1">
    <location>
        <begin position="42"/>
        <end position="61"/>
    </location>
</feature>
<feature type="compositionally biased region" description="Basic and acidic residues" evidence="1">
    <location>
        <begin position="79"/>
        <end position="88"/>
    </location>
</feature>
<protein>
    <submittedName>
        <fullName evidence="2">Uncharacterized protein</fullName>
    </submittedName>
</protein>
<keyword evidence="3" id="KW-1185">Reference proteome</keyword>
<dbReference type="InParanoid" id="A0A0C3FPZ5"/>
<dbReference type="AlphaFoldDB" id="A0A0C3FPZ5"/>
<dbReference type="EMBL" id="KN833000">
    <property type="protein sequence ID" value="KIM81251.1"/>
    <property type="molecule type" value="Genomic_DNA"/>
</dbReference>
<reference evidence="2 3" key="1">
    <citation type="submission" date="2014-04" db="EMBL/GenBank/DDBJ databases">
        <authorList>
            <consortium name="DOE Joint Genome Institute"/>
            <person name="Kuo A."/>
            <person name="Tarkka M."/>
            <person name="Buscot F."/>
            <person name="Kohler A."/>
            <person name="Nagy L.G."/>
            <person name="Floudas D."/>
            <person name="Copeland A."/>
            <person name="Barry K.W."/>
            <person name="Cichocki N."/>
            <person name="Veneault-Fourrey C."/>
            <person name="LaButti K."/>
            <person name="Lindquist E.A."/>
            <person name="Lipzen A."/>
            <person name="Lundell T."/>
            <person name="Morin E."/>
            <person name="Murat C."/>
            <person name="Sun H."/>
            <person name="Tunlid A."/>
            <person name="Henrissat B."/>
            <person name="Grigoriev I.V."/>
            <person name="Hibbett D.S."/>
            <person name="Martin F."/>
            <person name="Nordberg H.P."/>
            <person name="Cantor M.N."/>
            <person name="Hua S.X."/>
        </authorList>
    </citation>
    <scope>NUCLEOTIDE SEQUENCE [LARGE SCALE GENOMIC DNA]</scope>
    <source>
        <strain evidence="2 3">F 1598</strain>
    </source>
</reference>
<proteinExistence type="predicted"/>